<dbReference type="Gene3D" id="3.40.50.1820">
    <property type="entry name" value="alpha/beta hydrolase"/>
    <property type="match status" value="1"/>
</dbReference>
<name>A0A418VK54_RHOPL</name>
<dbReference type="SUPFAM" id="SSF53474">
    <property type="entry name" value="alpha/beta-Hydrolases"/>
    <property type="match status" value="1"/>
</dbReference>
<dbReference type="InterPro" id="IPR000073">
    <property type="entry name" value="AB_hydrolase_1"/>
</dbReference>
<dbReference type="Proteomes" id="UP000285523">
    <property type="component" value="Unassembled WGS sequence"/>
</dbReference>
<comment type="caution">
    <text evidence="2">The sequence shown here is derived from an EMBL/GenBank/DDBJ whole genome shotgun (WGS) entry which is preliminary data.</text>
</comment>
<evidence type="ECO:0000259" key="1">
    <source>
        <dbReference type="Pfam" id="PF00561"/>
    </source>
</evidence>
<evidence type="ECO:0000313" key="2">
    <source>
        <dbReference type="EMBL" id="RJF76516.1"/>
    </source>
</evidence>
<evidence type="ECO:0000313" key="3">
    <source>
        <dbReference type="Proteomes" id="UP000285523"/>
    </source>
</evidence>
<feature type="domain" description="AB hydrolase-1" evidence="1">
    <location>
        <begin position="18"/>
        <end position="126"/>
    </location>
</feature>
<dbReference type="RefSeq" id="WP_119855462.1">
    <property type="nucleotide sequence ID" value="NZ_QYYD01000004.1"/>
</dbReference>
<dbReference type="InterPro" id="IPR050471">
    <property type="entry name" value="AB_hydrolase"/>
</dbReference>
<reference evidence="2 3" key="1">
    <citation type="submission" date="2018-09" db="EMBL/GenBank/DDBJ databases">
        <title>Draft genome sequence of Rhodopseudomonas palustris 2.1.18.</title>
        <authorList>
            <person name="Robertson S.L."/>
            <person name="Meyer T.E."/>
            <person name="Kyndt J.A."/>
        </authorList>
    </citation>
    <scope>NUCLEOTIDE SEQUENCE [LARGE SCALE GENOMIC DNA]</scope>
    <source>
        <strain evidence="2 3">2.1.18</strain>
    </source>
</reference>
<organism evidence="2 3">
    <name type="scientific">Rhodopseudomonas palustris</name>
    <dbReference type="NCBI Taxonomy" id="1076"/>
    <lineage>
        <taxon>Bacteria</taxon>
        <taxon>Pseudomonadati</taxon>
        <taxon>Pseudomonadota</taxon>
        <taxon>Alphaproteobacteria</taxon>
        <taxon>Hyphomicrobiales</taxon>
        <taxon>Nitrobacteraceae</taxon>
        <taxon>Rhodopseudomonas</taxon>
    </lineage>
</organism>
<feature type="domain" description="AB hydrolase-1" evidence="1">
    <location>
        <begin position="176"/>
        <end position="237"/>
    </location>
</feature>
<keyword evidence="2" id="KW-0378">Hydrolase</keyword>
<accession>A0A418VK54</accession>
<dbReference type="OrthoDB" id="9793083at2"/>
<dbReference type="GO" id="GO:0016787">
    <property type="term" value="F:hydrolase activity"/>
    <property type="evidence" value="ECO:0007669"/>
    <property type="project" value="UniProtKB-KW"/>
</dbReference>
<proteinExistence type="predicted"/>
<dbReference type="AlphaFoldDB" id="A0A418VK54"/>
<dbReference type="PANTHER" id="PTHR43433:SF5">
    <property type="entry name" value="AB HYDROLASE-1 DOMAIN-CONTAINING PROTEIN"/>
    <property type="match status" value="1"/>
</dbReference>
<gene>
    <name evidence="2" type="ORF">D4Q52_05045</name>
</gene>
<dbReference type="PANTHER" id="PTHR43433">
    <property type="entry name" value="HYDROLASE, ALPHA/BETA FOLD FAMILY PROTEIN"/>
    <property type="match status" value="1"/>
</dbReference>
<protein>
    <submittedName>
        <fullName evidence="2">Alpha/beta fold hydrolase</fullName>
    </submittedName>
</protein>
<sequence>MPYAGDNDLYYEDSGHGPALVFIPGFGGVGSFWQRQVEFFSRSHRVIAIDQRGAGASARTRGAYSIGQMTDDVRSVMDHAGIDVATLVGHSTGGAIAQTLAVEQPTRVAALVLSSTWCAPGNYFRRVFEFRRSLLELGATELFHKAGVFFRYPPDYAEAHDASFDGGGAVDIDITIARIDAILNADMSAISPRVAAPTLVLAARDDTLIPQYMSDELAERIPGADYIVLDRGGHFLPETRGEDYNAALAGFFRQLSGATQRPATQELAR</sequence>
<dbReference type="EMBL" id="QYYD01000004">
    <property type="protein sequence ID" value="RJF76516.1"/>
    <property type="molecule type" value="Genomic_DNA"/>
</dbReference>
<dbReference type="PRINTS" id="PR00111">
    <property type="entry name" value="ABHYDROLASE"/>
</dbReference>
<dbReference type="InterPro" id="IPR029058">
    <property type="entry name" value="AB_hydrolase_fold"/>
</dbReference>
<dbReference type="Pfam" id="PF00561">
    <property type="entry name" value="Abhydrolase_1"/>
    <property type="match status" value="2"/>
</dbReference>